<evidence type="ECO:0000256" key="8">
    <source>
        <dbReference type="SAM" id="MobiDB-lite"/>
    </source>
</evidence>
<dbReference type="PANTHER" id="PTHR19317:SF0">
    <property type="entry name" value="PRENYLATED RAB ACCEPTOR PROTEIN 1"/>
    <property type="match status" value="1"/>
</dbReference>
<evidence type="ECO:0000313" key="9">
    <source>
        <dbReference type="EMBL" id="MAA21917.1"/>
    </source>
</evidence>
<evidence type="ECO:0000256" key="5">
    <source>
        <dbReference type="ARBA" id="ARBA00022989"/>
    </source>
</evidence>
<dbReference type="GO" id="GO:0008021">
    <property type="term" value="C:synaptic vesicle"/>
    <property type="evidence" value="ECO:0007669"/>
    <property type="project" value="UniProtKB-SubCell"/>
</dbReference>
<dbReference type="InterPro" id="IPR004895">
    <property type="entry name" value="Prenylated_rab_accept_PRA1"/>
</dbReference>
<sequence>MNREQGDIGDSLDSSIPKFPEPKSPEPKSPDDAPVFANRTATPAPQRRRLFPAAAQEESDLSRAMVTWCWEQYNRAQPWSVFLDPRKVSPPRSFKEVADRLPSNLDAFRGNYFVLLLISLAFNVTDDWTMMLAVAAVVLVCAALKLHEDGDNATFWGTETAMLGGKNHRLLLAVAVALPLTYFVNMWTAVAWSFGATAATAFIHASLHAGPEAATKLAKKLEVIPEEGDVPSL</sequence>
<evidence type="ECO:0000256" key="1">
    <source>
        <dbReference type="ARBA" id="ARBA00004141"/>
    </source>
</evidence>
<dbReference type="PANTHER" id="PTHR19317">
    <property type="entry name" value="PRENYLATED RAB ACCEPTOR 1-RELATED"/>
    <property type="match status" value="1"/>
</dbReference>
<feature type="region of interest" description="Disordered" evidence="8">
    <location>
        <begin position="1"/>
        <end position="47"/>
    </location>
</feature>
<comment type="subcellular location">
    <subcellularLocation>
        <location evidence="2">Cytoplasmic vesicle</location>
        <location evidence="2">Secretory vesicle</location>
        <location evidence="2">Synaptic vesicle</location>
    </subcellularLocation>
    <subcellularLocation>
        <location evidence="1 7">Membrane</location>
        <topology evidence="1 7">Multi-pass membrane protein</topology>
    </subcellularLocation>
</comment>
<keyword evidence="4 7" id="KW-0812">Transmembrane</keyword>
<name>A0A224YWD1_9ACAR</name>
<comment type="similarity">
    <text evidence="3 7">Belongs to the PRA1 family.</text>
</comment>
<evidence type="ECO:0000256" key="3">
    <source>
        <dbReference type="ARBA" id="ARBA00006483"/>
    </source>
</evidence>
<comment type="caution">
    <text evidence="7">Lacks conserved residue(s) required for the propagation of feature annotation.</text>
</comment>
<keyword evidence="6 7" id="KW-0472">Membrane</keyword>
<dbReference type="AlphaFoldDB" id="A0A224YWD1"/>
<evidence type="ECO:0000256" key="2">
    <source>
        <dbReference type="ARBA" id="ARBA00004234"/>
    </source>
</evidence>
<feature type="compositionally biased region" description="Basic and acidic residues" evidence="8">
    <location>
        <begin position="20"/>
        <end position="31"/>
    </location>
</feature>
<evidence type="ECO:0000256" key="6">
    <source>
        <dbReference type="ARBA" id="ARBA00023136"/>
    </source>
</evidence>
<accession>A0A224YWD1</accession>
<dbReference type="Pfam" id="PF03208">
    <property type="entry name" value="PRA1"/>
    <property type="match status" value="1"/>
</dbReference>
<organism evidence="9">
    <name type="scientific">Rhipicephalus zambeziensis</name>
    <dbReference type="NCBI Taxonomy" id="60191"/>
    <lineage>
        <taxon>Eukaryota</taxon>
        <taxon>Metazoa</taxon>
        <taxon>Ecdysozoa</taxon>
        <taxon>Arthropoda</taxon>
        <taxon>Chelicerata</taxon>
        <taxon>Arachnida</taxon>
        <taxon>Acari</taxon>
        <taxon>Parasitiformes</taxon>
        <taxon>Ixodida</taxon>
        <taxon>Ixodoidea</taxon>
        <taxon>Ixodidae</taxon>
        <taxon>Rhipicephalinae</taxon>
        <taxon>Rhipicephalus</taxon>
        <taxon>Rhipicephalus</taxon>
    </lineage>
</organism>
<proteinExistence type="inferred from homology"/>
<dbReference type="GO" id="GO:0005794">
    <property type="term" value="C:Golgi apparatus"/>
    <property type="evidence" value="ECO:0007669"/>
    <property type="project" value="TreeGrafter"/>
</dbReference>
<evidence type="ECO:0000256" key="4">
    <source>
        <dbReference type="ARBA" id="ARBA00022692"/>
    </source>
</evidence>
<keyword evidence="5 7" id="KW-1133">Transmembrane helix</keyword>
<feature type="transmembrane region" description="Helical" evidence="7">
    <location>
        <begin position="167"/>
        <end position="184"/>
    </location>
</feature>
<protein>
    <recommendedName>
        <fullName evidence="7">PRA1 family protein</fullName>
    </recommendedName>
</protein>
<dbReference type="GO" id="GO:0016020">
    <property type="term" value="C:membrane"/>
    <property type="evidence" value="ECO:0007669"/>
    <property type="project" value="UniProtKB-SubCell"/>
</dbReference>
<dbReference type="EMBL" id="GFPF01010771">
    <property type="protein sequence ID" value="MAA21917.1"/>
    <property type="molecule type" value="Transcribed_RNA"/>
</dbReference>
<reference evidence="9" key="1">
    <citation type="journal article" date="2017" name="Parasit. Vectors">
        <title>Sialotranscriptomics of Rhipicephalus zambeziensis reveals intricate expression profiles of secretory proteins and suggests tight temporal transcriptional regulation during blood-feeding.</title>
        <authorList>
            <person name="de Castro M.H."/>
            <person name="de Klerk D."/>
            <person name="Pienaar R."/>
            <person name="Rees D.J.G."/>
            <person name="Mans B.J."/>
        </authorList>
    </citation>
    <scope>NUCLEOTIDE SEQUENCE</scope>
    <source>
        <tissue evidence="9">Salivary glands</tissue>
    </source>
</reference>
<evidence type="ECO:0000256" key="7">
    <source>
        <dbReference type="RuleBase" id="RU363107"/>
    </source>
</evidence>